<dbReference type="EMBL" id="CM056815">
    <property type="protein sequence ID" value="KAJ8631281.1"/>
    <property type="molecule type" value="Genomic_DNA"/>
</dbReference>
<keyword evidence="2" id="KW-1185">Reference proteome</keyword>
<evidence type="ECO:0000313" key="1">
    <source>
        <dbReference type="EMBL" id="KAJ8631281.1"/>
    </source>
</evidence>
<protein>
    <submittedName>
        <fullName evidence="1">Uncharacterized protein</fullName>
    </submittedName>
</protein>
<proteinExistence type="predicted"/>
<evidence type="ECO:0000313" key="2">
    <source>
        <dbReference type="Proteomes" id="UP001234297"/>
    </source>
</evidence>
<organism evidence="1 2">
    <name type="scientific">Persea americana</name>
    <name type="common">Avocado</name>
    <dbReference type="NCBI Taxonomy" id="3435"/>
    <lineage>
        <taxon>Eukaryota</taxon>
        <taxon>Viridiplantae</taxon>
        <taxon>Streptophyta</taxon>
        <taxon>Embryophyta</taxon>
        <taxon>Tracheophyta</taxon>
        <taxon>Spermatophyta</taxon>
        <taxon>Magnoliopsida</taxon>
        <taxon>Magnoliidae</taxon>
        <taxon>Laurales</taxon>
        <taxon>Lauraceae</taxon>
        <taxon>Persea</taxon>
    </lineage>
</organism>
<gene>
    <name evidence="1" type="ORF">MRB53_024604</name>
</gene>
<comment type="caution">
    <text evidence="1">The sequence shown here is derived from an EMBL/GenBank/DDBJ whole genome shotgun (WGS) entry which is preliminary data.</text>
</comment>
<dbReference type="Proteomes" id="UP001234297">
    <property type="component" value="Chromosome 7"/>
</dbReference>
<name>A0ACC2LDK6_PERAE</name>
<reference evidence="1 2" key="1">
    <citation type="journal article" date="2022" name="Hortic Res">
        <title>A haplotype resolved chromosomal level avocado genome allows analysis of novel avocado genes.</title>
        <authorList>
            <person name="Nath O."/>
            <person name="Fletcher S.J."/>
            <person name="Hayward A."/>
            <person name="Shaw L.M."/>
            <person name="Masouleh A.K."/>
            <person name="Furtado A."/>
            <person name="Henry R.J."/>
            <person name="Mitter N."/>
        </authorList>
    </citation>
    <scope>NUCLEOTIDE SEQUENCE [LARGE SCALE GENOMIC DNA]</scope>
    <source>
        <strain evidence="2">cv. Hass</strain>
    </source>
</reference>
<sequence>MIIALVVRVQIISTITLIHPLCPSAISDQTTDLVVNIKETENKAASRNIKLDGSRDLFGRKSDGSIWQVVEGLGVAYKAKSMSKCAHFGIEVSQQHDPAQILRFSTEYSRCNTSLSIVWSFRSRSCVSSVSYGILLPIN</sequence>
<accession>A0ACC2LDK6</accession>